<evidence type="ECO:0000256" key="3">
    <source>
        <dbReference type="ARBA" id="ARBA00022989"/>
    </source>
</evidence>
<dbReference type="Gene3D" id="1.20.1070.10">
    <property type="entry name" value="Rhodopsin 7-helix transmembrane proteins"/>
    <property type="match status" value="1"/>
</dbReference>
<keyword evidence="1 5" id="KW-1003">Cell membrane</keyword>
<dbReference type="PANTHER" id="PTHR39344:SF1">
    <property type="entry name" value="UPF0182 PROTEIN SLL1060"/>
    <property type="match status" value="1"/>
</dbReference>
<dbReference type="EMBL" id="CADCWG010000086">
    <property type="protein sequence ID" value="CAA9546952.1"/>
    <property type="molecule type" value="Genomic_DNA"/>
</dbReference>
<comment type="subcellular location">
    <subcellularLocation>
        <location evidence="5">Cell membrane</location>
        <topology evidence="5">Multi-pass membrane protein</topology>
    </subcellularLocation>
</comment>
<evidence type="ECO:0000256" key="6">
    <source>
        <dbReference type="SAM" id="MobiDB-lite"/>
    </source>
</evidence>
<dbReference type="AlphaFoldDB" id="A0A6J4UDE7"/>
<keyword evidence="2 5" id="KW-0812">Transmembrane</keyword>
<keyword evidence="3 5" id="KW-1133">Transmembrane helix</keyword>
<feature type="region of interest" description="Disordered" evidence="6">
    <location>
        <begin position="884"/>
        <end position="926"/>
    </location>
</feature>
<evidence type="ECO:0000313" key="7">
    <source>
        <dbReference type="EMBL" id="CAA9546952.1"/>
    </source>
</evidence>
<keyword evidence="4 5" id="KW-0472">Membrane</keyword>
<evidence type="ECO:0000256" key="2">
    <source>
        <dbReference type="ARBA" id="ARBA00022692"/>
    </source>
</evidence>
<protein>
    <recommendedName>
        <fullName evidence="5">UPF0182 protein AVDCRST_MAG49-1455</fullName>
    </recommendedName>
</protein>
<feature type="transmembrane region" description="Helical" evidence="5">
    <location>
        <begin position="94"/>
        <end position="114"/>
    </location>
</feature>
<feature type="region of interest" description="Disordered" evidence="6">
    <location>
        <begin position="1"/>
        <end position="39"/>
    </location>
</feature>
<evidence type="ECO:0000256" key="4">
    <source>
        <dbReference type="ARBA" id="ARBA00023136"/>
    </source>
</evidence>
<name>A0A6J4UDE7_9BACT</name>
<gene>
    <name evidence="7" type="ORF">AVDCRST_MAG49-1455</name>
</gene>
<dbReference type="HAMAP" id="MF_01600">
    <property type="entry name" value="UPF0182"/>
    <property type="match status" value="1"/>
</dbReference>
<feature type="compositionally biased region" description="Low complexity" evidence="6">
    <location>
        <begin position="909"/>
        <end position="926"/>
    </location>
</feature>
<feature type="transmembrane region" description="Helical" evidence="5">
    <location>
        <begin position="135"/>
        <end position="156"/>
    </location>
</feature>
<accession>A0A6J4UDE7</accession>
<feature type="transmembrane region" description="Helical" evidence="5">
    <location>
        <begin position="279"/>
        <end position="299"/>
    </location>
</feature>
<feature type="transmembrane region" description="Helical" evidence="5">
    <location>
        <begin position="306"/>
        <end position="327"/>
    </location>
</feature>
<proteinExistence type="inferred from homology"/>
<feature type="transmembrane region" description="Helical" evidence="5">
    <location>
        <begin position="51"/>
        <end position="74"/>
    </location>
</feature>
<evidence type="ECO:0000256" key="1">
    <source>
        <dbReference type="ARBA" id="ARBA00022475"/>
    </source>
</evidence>
<feature type="compositionally biased region" description="Gly residues" evidence="6">
    <location>
        <begin position="12"/>
        <end position="38"/>
    </location>
</feature>
<organism evidence="7">
    <name type="scientific">uncultured Thermomicrobiales bacterium</name>
    <dbReference type="NCBI Taxonomy" id="1645740"/>
    <lineage>
        <taxon>Bacteria</taxon>
        <taxon>Pseudomonadati</taxon>
        <taxon>Thermomicrobiota</taxon>
        <taxon>Thermomicrobia</taxon>
        <taxon>Thermomicrobiales</taxon>
        <taxon>environmental samples</taxon>
    </lineage>
</organism>
<feature type="transmembrane region" description="Helical" evidence="5">
    <location>
        <begin position="236"/>
        <end position="259"/>
    </location>
</feature>
<sequence length="973" mass="104477">MNVPPRPPNLRGGFGRGDGRAPGGPSGRGPGGGSGNPFGGFRLAPSTRRSLVAAAVILALVVLVVSTATFWVNWWWFGDVGYRSLLTTRYLTRLMAFVAGGLVGGGFVFANLVFALRRSRGRRSAGDLPAIGERLFVGLLLGLSTLVFLLTGSGAAGRWQDWLLVLNRQSFGVDDPVFGRDVGFYVFTLPVLRLVLSAATSLVFVTLLGVVAVYVLRLGMNPRNYRRVPDLMRRHVFPLAALLMLLVAASFYLANFGLVYSERGVVFGPSYTDVTIARFFNWALVVLSVAVALVLLVNAARDQFRFLAGAAAAWAVVALLGAIVPAVTQRTLVEPNELRREQEYIANNIAMTRQAHDLAGVEEQPLVGGAPITEQDLASQPTTVDNIRLWDYRVAQEVYQQFGARRPYYVFTDVDVDRYNVDGTYRQVLISARELDTTGLPANAQTWTNRHLAYTHGYGVIVSPVGEVAPEGTPPFIVSDLPPEGTGDLAIERPEIYFGERPAEWVVLGTETTEFTALDEEAPAYAGNARGSIRLDDLFTQLVTATFLRDRNVLLSGELTAESRLLIRRGVVERAEAIAPFLTYDPDPYIVIADGRLVWVLDAYTATDRWPGAERSRGVNYLRNSVKVVVDAYDGTTTFYRTSTPDPIADAWGEVYGDLFTPISEVPPSIAAHFRYPELLFDVQSDILRTHHVTDPRDFYNGNDRWAIPASGSTAGLGGGGGGPESQIEPYYVTMALPGETDPDFTLILPFIPGGNQTRQNMTGWLGARTGAGGEPRLQLYRFGESPPVSGPQQISAQIQQTDQISSRITLLDQSGSEVIRGNLLVIPLNDTVLYAQPLYVRARNSAGAYAQLQFVIAASNGPAVMEPTLDGALASLVARSSGAGSAPAAEPAPPPAQQPPTATPPAAPTAAPGQPGAGAAPSSLAQQALAAYERAQVALASGDFATYGAELATMEALLQQAAGQPSPATPSP</sequence>
<dbReference type="PANTHER" id="PTHR39344">
    <property type="entry name" value="UPF0182 PROTEIN SLL1060"/>
    <property type="match status" value="1"/>
</dbReference>
<dbReference type="InterPro" id="IPR005372">
    <property type="entry name" value="UPF0182"/>
</dbReference>
<feature type="compositionally biased region" description="Pro residues" evidence="6">
    <location>
        <begin position="891"/>
        <end position="908"/>
    </location>
</feature>
<dbReference type="GO" id="GO:0005886">
    <property type="term" value="C:plasma membrane"/>
    <property type="evidence" value="ECO:0007669"/>
    <property type="project" value="UniProtKB-SubCell"/>
</dbReference>
<reference evidence="7" key="1">
    <citation type="submission" date="2020-02" db="EMBL/GenBank/DDBJ databases">
        <authorList>
            <person name="Meier V. D."/>
        </authorList>
    </citation>
    <scope>NUCLEOTIDE SEQUENCE</scope>
    <source>
        <strain evidence="7">AVDCRST_MAG49</strain>
    </source>
</reference>
<feature type="transmembrane region" description="Helical" evidence="5">
    <location>
        <begin position="194"/>
        <end position="216"/>
    </location>
</feature>
<comment type="similarity">
    <text evidence="5">Belongs to the UPF0182 family.</text>
</comment>
<dbReference type="SUPFAM" id="SSF81321">
    <property type="entry name" value="Family A G protein-coupled receptor-like"/>
    <property type="match status" value="1"/>
</dbReference>
<dbReference type="Pfam" id="PF03699">
    <property type="entry name" value="UPF0182"/>
    <property type="match status" value="1"/>
</dbReference>
<dbReference type="GO" id="GO:0005576">
    <property type="term" value="C:extracellular region"/>
    <property type="evidence" value="ECO:0007669"/>
    <property type="project" value="TreeGrafter"/>
</dbReference>
<evidence type="ECO:0000256" key="5">
    <source>
        <dbReference type="HAMAP-Rule" id="MF_01600"/>
    </source>
</evidence>